<evidence type="ECO:0000256" key="1">
    <source>
        <dbReference type="SAM" id="Coils"/>
    </source>
</evidence>
<name>A0ABV0NUQ6_9TELE</name>
<keyword evidence="1" id="KW-0175">Coiled coil</keyword>
<accession>A0ABV0NUQ6</accession>
<reference evidence="3 4" key="1">
    <citation type="submission" date="2021-06" db="EMBL/GenBank/DDBJ databases">
        <authorList>
            <person name="Palmer J.M."/>
        </authorList>
    </citation>
    <scope>NUCLEOTIDE SEQUENCE [LARGE SCALE GENOMIC DNA]</scope>
    <source>
        <strain evidence="3 4">GA_2019</strain>
        <tissue evidence="3">Muscle</tissue>
    </source>
</reference>
<evidence type="ECO:0000256" key="2">
    <source>
        <dbReference type="SAM" id="MobiDB-lite"/>
    </source>
</evidence>
<feature type="coiled-coil region" evidence="1">
    <location>
        <begin position="109"/>
        <end position="143"/>
    </location>
</feature>
<dbReference type="PANTHER" id="PTHR14240:SF1">
    <property type="entry name" value="PROTEIN FANTOM-RELATED"/>
    <property type="match status" value="1"/>
</dbReference>
<dbReference type="InterPro" id="IPR031139">
    <property type="entry name" value="RPGRIP1_fam"/>
</dbReference>
<feature type="coiled-coil region" evidence="1">
    <location>
        <begin position="191"/>
        <end position="264"/>
    </location>
</feature>
<feature type="region of interest" description="Disordered" evidence="2">
    <location>
        <begin position="148"/>
        <end position="191"/>
    </location>
</feature>
<gene>
    <name evidence="3" type="ORF">GOODEAATRI_013844</name>
</gene>
<dbReference type="Proteomes" id="UP001476798">
    <property type="component" value="Unassembled WGS sequence"/>
</dbReference>
<proteinExistence type="predicted"/>
<feature type="compositionally biased region" description="Basic and acidic residues" evidence="2">
    <location>
        <begin position="181"/>
        <end position="191"/>
    </location>
</feature>
<evidence type="ECO:0000313" key="3">
    <source>
        <dbReference type="EMBL" id="MEQ2175020.1"/>
    </source>
</evidence>
<keyword evidence="4" id="KW-1185">Reference proteome</keyword>
<evidence type="ECO:0000313" key="4">
    <source>
        <dbReference type="Proteomes" id="UP001476798"/>
    </source>
</evidence>
<comment type="caution">
    <text evidence="3">The sequence shown here is derived from an EMBL/GenBank/DDBJ whole genome shotgun (WGS) entry which is preliminary data.</text>
</comment>
<dbReference type="EMBL" id="JAHRIO010050922">
    <property type="protein sequence ID" value="MEQ2175020.1"/>
    <property type="molecule type" value="Genomic_DNA"/>
</dbReference>
<sequence length="356" mass="41422">MSRVLDETATDLPVRDMTVNLSRLTEAPQDPSVHQHARERQNIGKLSREELEDRFLRVHEETLQLKQHIHTQDEKIKKLGTKLMKLVKDRGRMEQLAAGAAQPLSRFRDLEMEEMVEELQEKVRGLQAENEGLKQRLVVAKQQIINSQSRRQTQYEHVHSRVNSGLKKLRDDSSSPSPGRQRSESKQENVVECQRSHMDELEGVSEQLREELRRKEEDFEEKLLQARQQQTSTLRSQVNSNMSMIKLQKQLADRSNTVTELESRYRLLQEVEQIFSQKRKSQKSGDLSFLVDMDEDGRSNTESSIRELRAAHAETIQELEKTRNLLNMESRISKDYKVEKGARRPGNICPDLSFLI</sequence>
<protein>
    <submittedName>
        <fullName evidence="3">Uncharacterized protein</fullName>
    </submittedName>
</protein>
<organism evidence="3 4">
    <name type="scientific">Goodea atripinnis</name>
    <dbReference type="NCBI Taxonomy" id="208336"/>
    <lineage>
        <taxon>Eukaryota</taxon>
        <taxon>Metazoa</taxon>
        <taxon>Chordata</taxon>
        <taxon>Craniata</taxon>
        <taxon>Vertebrata</taxon>
        <taxon>Euteleostomi</taxon>
        <taxon>Actinopterygii</taxon>
        <taxon>Neopterygii</taxon>
        <taxon>Teleostei</taxon>
        <taxon>Neoteleostei</taxon>
        <taxon>Acanthomorphata</taxon>
        <taxon>Ovalentaria</taxon>
        <taxon>Atherinomorphae</taxon>
        <taxon>Cyprinodontiformes</taxon>
        <taxon>Goodeidae</taxon>
        <taxon>Goodea</taxon>
    </lineage>
</organism>
<dbReference type="PANTHER" id="PTHR14240">
    <property type="entry name" value="RETINITIS PIGMENTOSA GTPASE REGULATOR-INTERACTING PROTEIN"/>
    <property type="match status" value="1"/>
</dbReference>